<name>A0A4S1DSC0_9FLAO</name>
<dbReference type="PANTHER" id="PTHR42693:SF42">
    <property type="entry name" value="ARYLSULFATASE G"/>
    <property type="match status" value="1"/>
</dbReference>
<reference evidence="8 9" key="1">
    <citation type="submission" date="2019-04" db="EMBL/GenBank/DDBJ databases">
        <authorList>
            <person name="Liu A."/>
        </authorList>
    </citation>
    <scope>NUCLEOTIDE SEQUENCE [LARGE SCALE GENOMIC DNA]</scope>
    <source>
        <strain evidence="8 9">RZ03</strain>
    </source>
</reference>
<dbReference type="OrthoDB" id="9762324at2"/>
<dbReference type="RefSeq" id="WP_135879075.1">
    <property type="nucleotide sequence ID" value="NZ_SRSO01000051.1"/>
</dbReference>
<organism evidence="8 9">
    <name type="scientific">Flavivirga rizhaonensis</name>
    <dbReference type="NCBI Taxonomy" id="2559571"/>
    <lineage>
        <taxon>Bacteria</taxon>
        <taxon>Pseudomonadati</taxon>
        <taxon>Bacteroidota</taxon>
        <taxon>Flavobacteriia</taxon>
        <taxon>Flavobacteriales</taxon>
        <taxon>Flavobacteriaceae</taxon>
        <taxon>Flavivirga</taxon>
    </lineage>
</organism>
<sequence length="436" mass="49151">MRFKIGLILLVCCWNNLIGQPNIILIESDDQSNLAVGAYGFGTIKTPNIDKIAASGVYFTNAYNMGCWSPAVCIPSRTMLLHGTYLWKASKINASNVPGLSLTERLKASGYDTYFTGKWHALGKKPKDIFDTHGTILPGQLKTYNSPKGHYTDIVGKEAISFINKAATKNTPFFLYIAFNAPHVPRQTEQKYYDLYPKDEIILPPSVKAGELNPNIKYNYTSAPLNLKTMKGRYQQNNAMVTHMDEQIGAIMESLKINGLYENSIIVFMSDHGINFGENGVAGKVCIYDVSAKAPLIIMGPGIPKHVKKEGRVYLQDIYPTLLDLIGNKIPNYIDFKSLKPILLNNSEENLYESIYLAMFNDQRGIISDNKKLILYPETGVSEFYNLEEDPWEINNLINAKSSISTIKKMAKDFERWQKKTGDTLDIKEKFPEYFN</sequence>
<dbReference type="InterPro" id="IPR050738">
    <property type="entry name" value="Sulfatase"/>
</dbReference>
<dbReference type="AlphaFoldDB" id="A0A4S1DSC0"/>
<dbReference type="Gene3D" id="3.40.720.10">
    <property type="entry name" value="Alkaline Phosphatase, subunit A"/>
    <property type="match status" value="1"/>
</dbReference>
<dbReference type="PANTHER" id="PTHR42693">
    <property type="entry name" value="ARYLSULFATASE FAMILY MEMBER"/>
    <property type="match status" value="1"/>
</dbReference>
<dbReference type="Proteomes" id="UP000307602">
    <property type="component" value="Unassembled WGS sequence"/>
</dbReference>
<keyword evidence="9" id="KW-1185">Reference proteome</keyword>
<gene>
    <name evidence="8" type="ORF">EM932_20475</name>
</gene>
<dbReference type="Pfam" id="PF00884">
    <property type="entry name" value="Sulfatase"/>
    <property type="match status" value="1"/>
</dbReference>
<comment type="cofactor">
    <cofactor evidence="1">
        <name>Ca(2+)</name>
        <dbReference type="ChEBI" id="CHEBI:29108"/>
    </cofactor>
</comment>
<evidence type="ECO:0000256" key="4">
    <source>
        <dbReference type="ARBA" id="ARBA00022729"/>
    </source>
</evidence>
<accession>A0A4S1DSC0</accession>
<dbReference type="InterPro" id="IPR000917">
    <property type="entry name" value="Sulfatase_N"/>
</dbReference>
<evidence type="ECO:0000313" key="8">
    <source>
        <dbReference type="EMBL" id="TGV00252.1"/>
    </source>
</evidence>
<dbReference type="SUPFAM" id="SSF53649">
    <property type="entry name" value="Alkaline phosphatase-like"/>
    <property type="match status" value="1"/>
</dbReference>
<keyword evidence="4" id="KW-0732">Signal</keyword>
<proteinExistence type="inferred from homology"/>
<comment type="caution">
    <text evidence="8">The sequence shown here is derived from an EMBL/GenBank/DDBJ whole genome shotgun (WGS) entry which is preliminary data.</text>
</comment>
<evidence type="ECO:0000313" key="9">
    <source>
        <dbReference type="Proteomes" id="UP000307602"/>
    </source>
</evidence>
<dbReference type="InterPro" id="IPR017850">
    <property type="entry name" value="Alkaline_phosphatase_core_sf"/>
</dbReference>
<evidence type="ECO:0000256" key="3">
    <source>
        <dbReference type="ARBA" id="ARBA00022723"/>
    </source>
</evidence>
<dbReference type="EMBL" id="SRSO01000051">
    <property type="protein sequence ID" value="TGV00252.1"/>
    <property type="molecule type" value="Genomic_DNA"/>
</dbReference>
<dbReference type="GO" id="GO:0046872">
    <property type="term" value="F:metal ion binding"/>
    <property type="evidence" value="ECO:0007669"/>
    <property type="project" value="UniProtKB-KW"/>
</dbReference>
<comment type="similarity">
    <text evidence="2">Belongs to the sulfatase family.</text>
</comment>
<evidence type="ECO:0000256" key="2">
    <source>
        <dbReference type="ARBA" id="ARBA00008779"/>
    </source>
</evidence>
<evidence type="ECO:0000256" key="6">
    <source>
        <dbReference type="ARBA" id="ARBA00022837"/>
    </source>
</evidence>
<evidence type="ECO:0000256" key="1">
    <source>
        <dbReference type="ARBA" id="ARBA00001913"/>
    </source>
</evidence>
<keyword evidence="6" id="KW-0106">Calcium</keyword>
<evidence type="ECO:0000259" key="7">
    <source>
        <dbReference type="Pfam" id="PF00884"/>
    </source>
</evidence>
<feature type="domain" description="Sulfatase N-terminal" evidence="7">
    <location>
        <begin position="21"/>
        <end position="327"/>
    </location>
</feature>
<keyword evidence="3" id="KW-0479">Metal-binding</keyword>
<evidence type="ECO:0000256" key="5">
    <source>
        <dbReference type="ARBA" id="ARBA00022801"/>
    </source>
</evidence>
<dbReference type="GO" id="GO:0004065">
    <property type="term" value="F:arylsulfatase activity"/>
    <property type="evidence" value="ECO:0007669"/>
    <property type="project" value="TreeGrafter"/>
</dbReference>
<protein>
    <submittedName>
        <fullName evidence="8">DUF4976 domain-containing protein</fullName>
    </submittedName>
</protein>
<keyword evidence="5" id="KW-0378">Hydrolase</keyword>